<name>A0A9D2HKD2_9BACT</name>
<dbReference type="NCBIfam" id="TIGR00062">
    <property type="entry name" value="L27"/>
    <property type="match status" value="1"/>
</dbReference>
<dbReference type="HAMAP" id="MF_00539">
    <property type="entry name" value="Ribosomal_bL27"/>
    <property type="match status" value="1"/>
</dbReference>
<dbReference type="PANTHER" id="PTHR15893">
    <property type="entry name" value="RIBOSOMAL PROTEIN L27"/>
    <property type="match status" value="1"/>
</dbReference>
<evidence type="ECO:0000256" key="4">
    <source>
        <dbReference type="ARBA" id="ARBA00035175"/>
    </source>
</evidence>
<protein>
    <recommendedName>
        <fullName evidence="4 5">Large ribosomal subunit protein bL27</fullName>
    </recommendedName>
</protein>
<comment type="similarity">
    <text evidence="1 5">Belongs to the bacterial ribosomal protein bL27 family.</text>
</comment>
<dbReference type="SUPFAM" id="SSF110324">
    <property type="entry name" value="Ribosomal L27 protein-like"/>
    <property type="match status" value="1"/>
</dbReference>
<dbReference type="InterPro" id="IPR001684">
    <property type="entry name" value="Ribosomal_bL27"/>
</dbReference>
<dbReference type="PANTHER" id="PTHR15893:SF0">
    <property type="entry name" value="LARGE RIBOSOMAL SUBUNIT PROTEIN BL27M"/>
    <property type="match status" value="1"/>
</dbReference>
<proteinExistence type="inferred from homology"/>
<evidence type="ECO:0000256" key="5">
    <source>
        <dbReference type="HAMAP-Rule" id="MF_00539"/>
    </source>
</evidence>
<comment type="caution">
    <text evidence="7">The sequence shown here is derived from an EMBL/GenBank/DDBJ whole genome shotgun (WGS) entry which is preliminary data.</text>
</comment>
<reference evidence="7" key="1">
    <citation type="journal article" date="2021" name="PeerJ">
        <title>Extensive microbial diversity within the chicken gut microbiome revealed by metagenomics and culture.</title>
        <authorList>
            <person name="Gilroy R."/>
            <person name="Ravi A."/>
            <person name="Getino M."/>
            <person name="Pursley I."/>
            <person name="Horton D.L."/>
            <person name="Alikhan N.F."/>
            <person name="Baker D."/>
            <person name="Gharbi K."/>
            <person name="Hall N."/>
            <person name="Watson M."/>
            <person name="Adriaenssens E.M."/>
            <person name="Foster-Nyarko E."/>
            <person name="Jarju S."/>
            <person name="Secka A."/>
            <person name="Antonio M."/>
            <person name="Oren A."/>
            <person name="Chaudhuri R.R."/>
            <person name="La Ragione R."/>
            <person name="Hildebrand F."/>
            <person name="Pallen M.J."/>
        </authorList>
    </citation>
    <scope>NUCLEOTIDE SEQUENCE</scope>
    <source>
        <strain evidence="7">5032</strain>
    </source>
</reference>
<evidence type="ECO:0000256" key="1">
    <source>
        <dbReference type="ARBA" id="ARBA00010797"/>
    </source>
</evidence>
<dbReference type="GO" id="GO:0022625">
    <property type="term" value="C:cytosolic large ribosomal subunit"/>
    <property type="evidence" value="ECO:0007669"/>
    <property type="project" value="TreeGrafter"/>
</dbReference>
<accession>A0A9D2HKD2</accession>
<reference evidence="7" key="2">
    <citation type="submission" date="2021-04" db="EMBL/GenBank/DDBJ databases">
        <authorList>
            <person name="Gilroy R."/>
        </authorList>
    </citation>
    <scope>NUCLEOTIDE SEQUENCE</scope>
    <source>
        <strain evidence="7">5032</strain>
    </source>
</reference>
<dbReference type="Gene3D" id="2.40.50.100">
    <property type="match status" value="1"/>
</dbReference>
<evidence type="ECO:0000256" key="6">
    <source>
        <dbReference type="SAM" id="MobiDB-lite"/>
    </source>
</evidence>
<feature type="region of interest" description="Disordered" evidence="6">
    <location>
        <begin position="1"/>
        <end position="26"/>
    </location>
</feature>
<dbReference type="PRINTS" id="PR00063">
    <property type="entry name" value="RIBOSOMALL27"/>
</dbReference>
<dbReference type="GO" id="GO:0006412">
    <property type="term" value="P:translation"/>
    <property type="evidence" value="ECO:0007669"/>
    <property type="project" value="UniProtKB-UniRule"/>
</dbReference>
<evidence type="ECO:0000256" key="2">
    <source>
        <dbReference type="ARBA" id="ARBA00022980"/>
    </source>
</evidence>
<sequence length="90" mass="9941">MAHKKAGGSSRNGRDSAGQRRGVKRFGGQQVLAGNILVRQLGTRIYPGENVGMGRDYTLFAKIDGVVRYEKYTRKRRVLTRVHVEVPAAG</sequence>
<evidence type="ECO:0000313" key="7">
    <source>
        <dbReference type="EMBL" id="HJA78561.1"/>
    </source>
</evidence>
<keyword evidence="3 5" id="KW-0687">Ribonucleoprotein</keyword>
<organism evidence="7 8">
    <name type="scientific">Candidatus Desulfovibrio intestinavium</name>
    <dbReference type="NCBI Taxonomy" id="2838534"/>
    <lineage>
        <taxon>Bacteria</taxon>
        <taxon>Pseudomonadati</taxon>
        <taxon>Thermodesulfobacteriota</taxon>
        <taxon>Desulfovibrionia</taxon>
        <taxon>Desulfovibrionales</taxon>
        <taxon>Desulfovibrionaceae</taxon>
        <taxon>Desulfovibrio</taxon>
    </lineage>
</organism>
<dbReference type="AlphaFoldDB" id="A0A9D2HKD2"/>
<keyword evidence="2 5" id="KW-0689">Ribosomal protein</keyword>
<evidence type="ECO:0000313" key="8">
    <source>
        <dbReference type="Proteomes" id="UP000823821"/>
    </source>
</evidence>
<dbReference type="GO" id="GO:0003735">
    <property type="term" value="F:structural constituent of ribosome"/>
    <property type="evidence" value="ECO:0007669"/>
    <property type="project" value="InterPro"/>
</dbReference>
<dbReference type="Pfam" id="PF01016">
    <property type="entry name" value="Ribosomal_L27"/>
    <property type="match status" value="1"/>
</dbReference>
<dbReference type="Proteomes" id="UP000823821">
    <property type="component" value="Unassembled WGS sequence"/>
</dbReference>
<dbReference type="FunFam" id="2.40.50.100:FF:000060">
    <property type="entry name" value="Apicoplast ribosomal protein L27"/>
    <property type="match status" value="1"/>
</dbReference>
<gene>
    <name evidence="5 7" type="primary">rpmA</name>
    <name evidence="7" type="ORF">H9784_03165</name>
</gene>
<dbReference type="EMBL" id="DWZD01000019">
    <property type="protein sequence ID" value="HJA78561.1"/>
    <property type="molecule type" value="Genomic_DNA"/>
</dbReference>
<evidence type="ECO:0000256" key="3">
    <source>
        <dbReference type="ARBA" id="ARBA00023274"/>
    </source>
</evidence>